<keyword evidence="3" id="KW-1185">Reference proteome</keyword>
<protein>
    <submittedName>
        <fullName evidence="2">Uncharacterized protein</fullName>
    </submittedName>
</protein>
<evidence type="ECO:0000256" key="1">
    <source>
        <dbReference type="SAM" id="Coils"/>
    </source>
</evidence>
<dbReference type="EMBL" id="CP093351">
    <property type="protein sequence ID" value="WOH15673.1"/>
    <property type="molecule type" value="Genomic_DNA"/>
</dbReference>
<reference evidence="2" key="1">
    <citation type="journal article" date="2016" name="Nat. Genet.">
        <title>A high-quality carrot genome assembly provides new insights into carotenoid accumulation and asterid genome evolution.</title>
        <authorList>
            <person name="Iorizzo M."/>
            <person name="Ellison S."/>
            <person name="Senalik D."/>
            <person name="Zeng P."/>
            <person name="Satapoomin P."/>
            <person name="Huang J."/>
            <person name="Bowman M."/>
            <person name="Iovene M."/>
            <person name="Sanseverino W."/>
            <person name="Cavagnaro P."/>
            <person name="Yildiz M."/>
            <person name="Macko-Podgorni A."/>
            <person name="Moranska E."/>
            <person name="Grzebelus E."/>
            <person name="Grzebelus D."/>
            <person name="Ashrafi H."/>
            <person name="Zheng Z."/>
            <person name="Cheng S."/>
            <person name="Spooner D."/>
            <person name="Van Deynze A."/>
            <person name="Simon P."/>
        </authorList>
    </citation>
    <scope>NUCLEOTIDE SEQUENCE</scope>
    <source>
        <tissue evidence="2">Leaf</tissue>
    </source>
</reference>
<gene>
    <name evidence="2" type="ORF">DCAR_0935216</name>
</gene>
<dbReference type="Proteomes" id="UP000077755">
    <property type="component" value="Chromosome 9"/>
</dbReference>
<name>A0AAF0XWQ0_DAUCS</name>
<accession>A0AAF0XWQ0</accession>
<dbReference type="KEGG" id="dcr:108202121"/>
<evidence type="ECO:0000313" key="3">
    <source>
        <dbReference type="Proteomes" id="UP000077755"/>
    </source>
</evidence>
<dbReference type="AlphaFoldDB" id="A0AAF0XWQ0"/>
<proteinExistence type="predicted"/>
<feature type="coiled-coil region" evidence="1">
    <location>
        <begin position="55"/>
        <end position="89"/>
    </location>
</feature>
<organism evidence="2 3">
    <name type="scientific">Daucus carota subsp. sativus</name>
    <name type="common">Carrot</name>
    <dbReference type="NCBI Taxonomy" id="79200"/>
    <lineage>
        <taxon>Eukaryota</taxon>
        <taxon>Viridiplantae</taxon>
        <taxon>Streptophyta</taxon>
        <taxon>Embryophyta</taxon>
        <taxon>Tracheophyta</taxon>
        <taxon>Spermatophyta</taxon>
        <taxon>Magnoliopsida</taxon>
        <taxon>eudicotyledons</taxon>
        <taxon>Gunneridae</taxon>
        <taxon>Pentapetalae</taxon>
        <taxon>asterids</taxon>
        <taxon>campanulids</taxon>
        <taxon>Apiales</taxon>
        <taxon>Apiaceae</taxon>
        <taxon>Apioideae</taxon>
        <taxon>Scandiceae</taxon>
        <taxon>Daucinae</taxon>
        <taxon>Daucus</taxon>
        <taxon>Daucus sect. Daucus</taxon>
    </lineage>
</organism>
<keyword evidence="1" id="KW-0175">Coiled coil</keyword>
<evidence type="ECO:0000313" key="2">
    <source>
        <dbReference type="EMBL" id="WOH15673.1"/>
    </source>
</evidence>
<reference evidence="2" key="2">
    <citation type="submission" date="2022-03" db="EMBL/GenBank/DDBJ databases">
        <title>Draft title - Genomic analysis of global carrot germplasm unveils the trajectory of domestication and the origin of high carotenoid orange carrot.</title>
        <authorList>
            <person name="Iorizzo M."/>
            <person name="Ellison S."/>
            <person name="Senalik D."/>
            <person name="Macko-Podgorni A."/>
            <person name="Grzebelus D."/>
            <person name="Bostan H."/>
            <person name="Rolling W."/>
            <person name="Curaba J."/>
            <person name="Simon P."/>
        </authorList>
    </citation>
    <scope>NUCLEOTIDE SEQUENCE</scope>
    <source>
        <tissue evidence="2">Leaf</tissue>
    </source>
</reference>
<sequence>MAAHSMTNLEDLLNDTVIYSFCALQSTLVAGEVQKRHLKTLDDLKKEHAGCAAKMIALKELAESRLQTLQELQKEFNEFALKVRSFESKMQDEVEKVLTQQAMRARVETMLEFQRGELSTNDIPETVRIYNEAYPEDAFNF</sequence>